<evidence type="ECO:0000313" key="3">
    <source>
        <dbReference type="Proteomes" id="UP000298656"/>
    </source>
</evidence>
<dbReference type="PANTHER" id="PTHR34512">
    <property type="entry name" value="CELL SURFACE PROTEIN"/>
    <property type="match status" value="1"/>
</dbReference>
<evidence type="ECO:0000313" key="2">
    <source>
        <dbReference type="EMBL" id="QCP52281.1"/>
    </source>
</evidence>
<dbReference type="Pfam" id="PF13360">
    <property type="entry name" value="PQQ_2"/>
    <property type="match status" value="1"/>
</dbReference>
<reference evidence="2 3" key="1">
    <citation type="submission" date="2019-05" db="EMBL/GenBank/DDBJ databases">
        <title>Burkholderia sp. DHOD12, isolated from subtropical forest soil.</title>
        <authorList>
            <person name="Gao Z.-H."/>
            <person name="Qiu L.-H."/>
        </authorList>
    </citation>
    <scope>NUCLEOTIDE SEQUENCE [LARGE SCALE GENOMIC DNA]</scope>
    <source>
        <strain evidence="2 3">DHOD12</strain>
    </source>
</reference>
<proteinExistence type="predicted"/>
<dbReference type="AlphaFoldDB" id="A0A4P8IV47"/>
<organism evidence="2 3">
    <name type="scientific">Trinickia violacea</name>
    <dbReference type="NCBI Taxonomy" id="2571746"/>
    <lineage>
        <taxon>Bacteria</taxon>
        <taxon>Pseudomonadati</taxon>
        <taxon>Pseudomonadota</taxon>
        <taxon>Betaproteobacteria</taxon>
        <taxon>Burkholderiales</taxon>
        <taxon>Burkholderiaceae</taxon>
        <taxon>Trinickia</taxon>
    </lineage>
</organism>
<dbReference type="Proteomes" id="UP000298656">
    <property type="component" value="Chromosome 2"/>
</dbReference>
<accession>A0A4P8IV47</accession>
<dbReference type="EMBL" id="CP040078">
    <property type="protein sequence ID" value="QCP52281.1"/>
    <property type="molecule type" value="Genomic_DNA"/>
</dbReference>
<gene>
    <name evidence="2" type="ORF">FAZ95_24175</name>
</gene>
<dbReference type="InterPro" id="IPR015943">
    <property type="entry name" value="WD40/YVTN_repeat-like_dom_sf"/>
</dbReference>
<dbReference type="OrthoDB" id="251914at2"/>
<dbReference type="Gene3D" id="2.130.10.10">
    <property type="entry name" value="YVTN repeat-like/Quinoprotein amine dehydrogenase"/>
    <property type="match status" value="1"/>
</dbReference>
<dbReference type="KEGG" id="tvl:FAZ95_24175"/>
<keyword evidence="3" id="KW-1185">Reference proteome</keyword>
<dbReference type="PANTHER" id="PTHR34512:SF30">
    <property type="entry name" value="OUTER MEMBRANE PROTEIN ASSEMBLY FACTOR BAMB"/>
    <property type="match status" value="1"/>
</dbReference>
<evidence type="ECO:0000259" key="1">
    <source>
        <dbReference type="Pfam" id="PF13360"/>
    </source>
</evidence>
<name>A0A4P8IV47_9BURK</name>
<protein>
    <recommendedName>
        <fullName evidence="1">Pyrrolo-quinoline quinone repeat domain-containing protein</fullName>
    </recommendedName>
</protein>
<feature type="domain" description="Pyrrolo-quinoline quinone repeat" evidence="1">
    <location>
        <begin position="78"/>
        <end position="118"/>
    </location>
</feature>
<dbReference type="RefSeq" id="WP_137335054.1">
    <property type="nucleotide sequence ID" value="NZ_CP040078.1"/>
</dbReference>
<dbReference type="InterPro" id="IPR011047">
    <property type="entry name" value="Quinoprotein_ADH-like_sf"/>
</dbReference>
<dbReference type="InterPro" id="IPR002372">
    <property type="entry name" value="PQQ_rpt_dom"/>
</dbReference>
<dbReference type="SUPFAM" id="SSF50998">
    <property type="entry name" value="Quinoprotein alcohol dehydrogenase-like"/>
    <property type="match status" value="1"/>
</dbReference>
<sequence>MHIGRPISRFLALAGWLTCALYGTVYAQGADAVLGYHRSDDRSGQYVVPGLTWESAARLHRDAGFDGRVDGHVYAQPLYWHPPGSANGLLIVATEANVVYALDAVTGRPLWRTALGTPAPRSALPCGNIDPLGITGTPVIDPASGALYLDALVVRPNGLAHLVYGLSLRDGSMLPGWPVDVAAGLQAHGSSFATDVQNQRGALMLADGRLFVPYGGHWGDCGDYHGWVVGLRLDQPGVFGAWRTRASKGGIWAPGGIAAADGALFVSTGNTEGASTWGDGEAVIRLAPDLHRSANPRDAFAPRDWFELDDRDLDLGGANPMPVELHGRRLIVALGKDGKAYLLDRDNLGGIGGALDVAHVASRPIRTGPASYPAQDGVFVVFQGEGAACPGGARTDGLVALNVGAAARGGMSTAWCAEVDGAGSPITTTSDGSADRIVWMAGAEGDNRLHGFRADNGQPVFGGGGADERMPGLRHFVTAVAAGRRLYVAGDGRVYAFSVGP</sequence>